<dbReference type="InterPro" id="IPR016112">
    <property type="entry name" value="VP_dsDNA_II"/>
</dbReference>
<name>A0A6C0IW25_9ZZZZ</name>
<proteinExistence type="predicted"/>
<dbReference type="Gene3D" id="2.70.9.20">
    <property type="entry name" value="Major capsid protein Vp54"/>
    <property type="match status" value="1"/>
</dbReference>
<dbReference type="SUPFAM" id="SSF49749">
    <property type="entry name" value="Group II dsDNA viruses VP"/>
    <property type="match status" value="1"/>
</dbReference>
<evidence type="ECO:0000313" key="1">
    <source>
        <dbReference type="EMBL" id="QHT96849.1"/>
    </source>
</evidence>
<dbReference type="Gene3D" id="2.70.9.10">
    <property type="entry name" value="Adenovirus Type 2 Hexon, domain 4"/>
    <property type="match status" value="1"/>
</dbReference>
<organism evidence="1">
    <name type="scientific">viral metagenome</name>
    <dbReference type="NCBI Taxonomy" id="1070528"/>
    <lineage>
        <taxon>unclassified sequences</taxon>
        <taxon>metagenomes</taxon>
        <taxon>organismal metagenomes</taxon>
    </lineage>
</organism>
<dbReference type="AlphaFoldDB" id="A0A6C0IW25"/>
<reference evidence="1" key="1">
    <citation type="journal article" date="2020" name="Nature">
        <title>Giant virus diversity and host interactions through global metagenomics.</title>
        <authorList>
            <person name="Schulz F."/>
            <person name="Roux S."/>
            <person name="Paez-Espino D."/>
            <person name="Jungbluth S."/>
            <person name="Walsh D.A."/>
            <person name="Denef V.J."/>
            <person name="McMahon K.D."/>
            <person name="Konstantinidis K.T."/>
            <person name="Eloe-Fadrosh E.A."/>
            <person name="Kyrpides N.C."/>
            <person name="Woyke T."/>
        </authorList>
    </citation>
    <scope>NUCLEOTIDE SEQUENCE</scope>
    <source>
        <strain evidence="1">GVMAG-M-3300024336-7</strain>
    </source>
</reference>
<accession>A0A6C0IW25</accession>
<dbReference type="EMBL" id="MN740268">
    <property type="protein sequence ID" value="QHT96849.1"/>
    <property type="molecule type" value="Genomic_DNA"/>
</dbReference>
<protein>
    <submittedName>
        <fullName evidence="1">Uncharacterized protein</fullName>
    </submittedName>
</protein>
<sequence length="635" mass="69511">MSAGAPFILATNRGAIDEMMVATGILKKSLEMEMARRTARGDENTIPDIYNIEETHRLLFYAGFKPYVLCALEFAVISAPSTATTSSDIDVSFAVPQYGEFFGPGVVHMRYASGAYYAAGTGPIAKKSVSDYSTGTTTVTVDSFSEASTANVITAVIAAEGASLAATQLTVGGRVLDLSSTTRAYSLNTEIVSFDGRVLGTSASVRDTIKYVDFPGEFGIKKASFKVNGNPIAEFTFYDYMYCREFELPAHKKEAYYRAMGQELPIEAKSASNPVTGSTDNVAMSSGSMYRTVKQIVRGHQTPQYATTQLDCWSELLFWFSRYNEGMILSAAIPSGQRMIDITFRAPTSMVSRGPAGWHHTWVNVYDKTDLVEATDVKHECTIIDRIDEWTVFNTNGAITGAPTLTAELYIGHLFVLPLIHDIFVERVGFFLVRLLQNQTYDTSAATTEMRLTTRFPTENIRFGLWPTANLLDAEKWHKASSVTERSFQERVAVSVSALATTAVTSLTNVFGAGRGENFTYFEEAATIDTAHLKSHGAYLTPVDAPMAYFSNYQSTRFGAKACSGAVDKGQISFALENGEWEFSSHFDMSRARETDLTLKSSVISSTTTGRVVIQTTAINFLMIAEGSAVLRFAS</sequence>
<dbReference type="InterPro" id="IPR038519">
    <property type="entry name" value="MCP_C_sf"/>
</dbReference>